<feature type="transmembrane region" description="Helical" evidence="5">
    <location>
        <begin position="27"/>
        <end position="45"/>
    </location>
</feature>
<dbReference type="STRING" id="1433126.BN938_0423"/>
<dbReference type="KEGG" id="rbc:BN938_0423"/>
<dbReference type="eggNOG" id="COG1566">
    <property type="taxonomic scope" value="Bacteria"/>
</dbReference>
<accession>A0A060R9Q3</accession>
<keyword evidence="3 5" id="KW-1133">Transmembrane helix</keyword>
<evidence type="ECO:0000256" key="4">
    <source>
        <dbReference type="ARBA" id="ARBA00023136"/>
    </source>
</evidence>
<reference evidence="6 7" key="1">
    <citation type="journal article" date="2015" name="Genome Announc.">
        <title>Complete Genome Sequence of the Novel Leech Symbiont Mucinivorans hirudinis M3T.</title>
        <authorList>
            <person name="Nelson M.C."/>
            <person name="Bomar L."/>
            <person name="Graf J."/>
        </authorList>
    </citation>
    <scope>NUCLEOTIDE SEQUENCE [LARGE SCALE GENOMIC DNA]</scope>
    <source>
        <strain evidence="7">M3</strain>
    </source>
</reference>
<evidence type="ECO:0000313" key="7">
    <source>
        <dbReference type="Proteomes" id="UP000027616"/>
    </source>
</evidence>
<keyword evidence="2 5" id="KW-0812">Transmembrane</keyword>
<dbReference type="PRINTS" id="PR01490">
    <property type="entry name" value="RTXTOXIND"/>
</dbReference>
<keyword evidence="4 5" id="KW-0472">Membrane</keyword>
<comment type="subcellular location">
    <subcellularLocation>
        <location evidence="1">Membrane</location>
        <topology evidence="1">Single-pass membrane protein</topology>
    </subcellularLocation>
</comment>
<evidence type="ECO:0000256" key="1">
    <source>
        <dbReference type="ARBA" id="ARBA00004167"/>
    </source>
</evidence>
<dbReference type="HOGENOM" id="CLU_050642_0_0_10"/>
<dbReference type="Proteomes" id="UP000027616">
    <property type="component" value="Chromosome I"/>
</dbReference>
<dbReference type="AlphaFoldDB" id="A0A060R9Q3"/>
<dbReference type="EMBL" id="HG934468">
    <property type="protein sequence ID" value="CDN30528.1"/>
    <property type="molecule type" value="Genomic_DNA"/>
</dbReference>
<dbReference type="PANTHER" id="PTHR30386">
    <property type="entry name" value="MEMBRANE FUSION SUBUNIT OF EMRAB-TOLC MULTIDRUG EFFLUX PUMP"/>
    <property type="match status" value="1"/>
</dbReference>
<dbReference type="OrthoDB" id="7057889at2"/>
<evidence type="ECO:0000313" key="6">
    <source>
        <dbReference type="EMBL" id="CDN30528.1"/>
    </source>
</evidence>
<dbReference type="GO" id="GO:0016020">
    <property type="term" value="C:membrane"/>
    <property type="evidence" value="ECO:0007669"/>
    <property type="project" value="UniProtKB-SubCell"/>
</dbReference>
<evidence type="ECO:0000256" key="3">
    <source>
        <dbReference type="ARBA" id="ARBA00022989"/>
    </source>
</evidence>
<keyword evidence="7" id="KW-1185">Reference proteome</keyword>
<dbReference type="PANTHER" id="PTHR30386:SF26">
    <property type="entry name" value="TRANSPORT PROTEIN COMB"/>
    <property type="match status" value="1"/>
</dbReference>
<evidence type="ECO:0000256" key="2">
    <source>
        <dbReference type="ARBA" id="ARBA00022692"/>
    </source>
</evidence>
<gene>
    <name evidence="6" type="ORF">BN938_0423</name>
</gene>
<proteinExistence type="predicted"/>
<dbReference type="Gene3D" id="2.40.30.170">
    <property type="match status" value="1"/>
</dbReference>
<evidence type="ECO:0000256" key="5">
    <source>
        <dbReference type="SAM" id="Phobius"/>
    </source>
</evidence>
<organism evidence="6 7">
    <name type="scientific">Mucinivorans hirudinis</name>
    <dbReference type="NCBI Taxonomy" id="1433126"/>
    <lineage>
        <taxon>Bacteria</taxon>
        <taxon>Pseudomonadati</taxon>
        <taxon>Bacteroidota</taxon>
        <taxon>Bacteroidia</taxon>
        <taxon>Bacteroidales</taxon>
        <taxon>Rikenellaceae</taxon>
        <taxon>Mucinivorans</taxon>
    </lineage>
</organism>
<dbReference type="InterPro" id="IPR050739">
    <property type="entry name" value="MFP"/>
</dbReference>
<dbReference type="SMR" id="A0A060R9Q3"/>
<name>A0A060R9Q3_9BACT</name>
<protein>
    <submittedName>
        <fullName evidence="6">Putative hemolysin secretion protein</fullName>
    </submittedName>
</protein>
<sequence>MPSDNREYSPQSTEIFGKMPHWIIRRGMCVIFLIFAGLIAGSYLLKYPQIVVAPITITTINPPTDLIAKTTGRIDTIFAKEGATIHQDQVVAMLQNSTKYQDANNVLEHIENFDPADSNSWIEQNYSMGELQSPFSEFRTQYLNYQHYIKADNIGKKRRLLERQTEQHKKYLRQLTSQRGLIKRDYEYTLINFRRDSALYADRVISSLEYERSAQAKLQKESAMASYEASLTTTELTVMQMEQQLLELDLQYDNETTTYKNQINESRTRLLAQICQWQQNYLLISPIVGRLSFAKFWSSNQHIQAGEKLATIIPADSSEVVGIMEVPSAGFGRVAVGQTVNVKLNGFPYFEYGLLKGVVNRISSVPEKDGYIVEVTFPQGLQSTYKEQLQLIQRMDGTGDIITRDQRLIQRFIQPLRAFFDR</sequence>